<evidence type="ECO:0000256" key="4">
    <source>
        <dbReference type="ARBA" id="ARBA00004496"/>
    </source>
</evidence>
<accession>A0ABT1SJR9</accession>
<evidence type="ECO:0000256" key="13">
    <source>
        <dbReference type="ARBA" id="ARBA00022842"/>
    </source>
</evidence>
<comment type="cofactor">
    <cofactor evidence="14 15">
        <name>Mn(2+)</name>
        <dbReference type="ChEBI" id="CHEBI:29035"/>
    </cofactor>
    <cofactor evidence="14 15">
        <name>Mg(2+)</name>
        <dbReference type="ChEBI" id="CHEBI:18420"/>
    </cofactor>
    <text evidence="14 15">Manganese or magnesium. Binds 1 divalent metal ion per monomer in the absence of substrate. May bind a second metal ion after substrate binding.</text>
</comment>
<keyword evidence="18" id="KW-1185">Reference proteome</keyword>
<dbReference type="PANTHER" id="PTHR10954:SF23">
    <property type="entry name" value="RIBONUCLEASE"/>
    <property type="match status" value="1"/>
</dbReference>
<dbReference type="CDD" id="cd06590">
    <property type="entry name" value="RNase_HII_bacteria_HIII_like"/>
    <property type="match status" value="1"/>
</dbReference>
<feature type="domain" description="RNase H type-2" evidence="16">
    <location>
        <begin position="81"/>
        <end position="294"/>
    </location>
</feature>
<feature type="binding site" evidence="14 15">
    <location>
        <position position="88"/>
    </location>
    <ligand>
        <name>a divalent metal cation</name>
        <dbReference type="ChEBI" id="CHEBI:60240"/>
    </ligand>
</feature>
<dbReference type="Proteomes" id="UP001524435">
    <property type="component" value="Unassembled WGS sequence"/>
</dbReference>
<evidence type="ECO:0000256" key="10">
    <source>
        <dbReference type="ARBA" id="ARBA00022723"/>
    </source>
</evidence>
<evidence type="ECO:0000259" key="16">
    <source>
        <dbReference type="PROSITE" id="PS51975"/>
    </source>
</evidence>
<evidence type="ECO:0000256" key="7">
    <source>
        <dbReference type="ARBA" id="ARBA00021407"/>
    </source>
</evidence>
<keyword evidence="12 14" id="KW-0378">Hydrolase</keyword>
<keyword evidence="8 14" id="KW-0963">Cytoplasm</keyword>
<dbReference type="Pfam" id="PF01351">
    <property type="entry name" value="RNase_HII"/>
    <property type="match status" value="1"/>
</dbReference>
<dbReference type="InterPro" id="IPR024568">
    <property type="entry name" value="RNase_HIII_N"/>
</dbReference>
<gene>
    <name evidence="14 17" type="primary">rnhC</name>
    <name evidence="17" type="ORF">NE663_04180</name>
</gene>
<dbReference type="HAMAP" id="MF_00053">
    <property type="entry name" value="RNase_HIII"/>
    <property type="match status" value="1"/>
</dbReference>
<dbReference type="SUPFAM" id="SSF53098">
    <property type="entry name" value="Ribonuclease H-like"/>
    <property type="match status" value="1"/>
</dbReference>
<protein>
    <recommendedName>
        <fullName evidence="7 14">Ribonuclease HIII</fullName>
        <shortName evidence="14">RNase HIII</shortName>
        <ecNumber evidence="6 14">3.1.26.4</ecNumber>
    </recommendedName>
</protein>
<evidence type="ECO:0000256" key="3">
    <source>
        <dbReference type="ARBA" id="ARBA00004065"/>
    </source>
</evidence>
<keyword evidence="10 14" id="KW-0479">Metal-binding</keyword>
<dbReference type="InterPro" id="IPR036397">
    <property type="entry name" value="RNaseH_sf"/>
</dbReference>
<dbReference type="CDD" id="cd14796">
    <property type="entry name" value="RNAse_HIII_N"/>
    <property type="match status" value="1"/>
</dbReference>
<comment type="subcellular location">
    <subcellularLocation>
        <location evidence="4 14">Cytoplasm</location>
    </subcellularLocation>
</comment>
<evidence type="ECO:0000256" key="11">
    <source>
        <dbReference type="ARBA" id="ARBA00022759"/>
    </source>
</evidence>
<dbReference type="Pfam" id="PF11858">
    <property type="entry name" value="DUF3378"/>
    <property type="match status" value="1"/>
</dbReference>
<dbReference type="InterPro" id="IPR004641">
    <property type="entry name" value="RNase_HIII"/>
</dbReference>
<dbReference type="InterPro" id="IPR012337">
    <property type="entry name" value="RNaseH-like_sf"/>
</dbReference>
<dbReference type="EMBL" id="JANGCH010000004">
    <property type="protein sequence ID" value="MCQ5121454.1"/>
    <property type="molecule type" value="Genomic_DNA"/>
</dbReference>
<dbReference type="NCBIfam" id="TIGR00716">
    <property type="entry name" value="rnhC"/>
    <property type="match status" value="1"/>
</dbReference>
<dbReference type="InterPro" id="IPR024567">
    <property type="entry name" value="RNase_HII/HIII_dom"/>
</dbReference>
<evidence type="ECO:0000256" key="12">
    <source>
        <dbReference type="ARBA" id="ARBA00022801"/>
    </source>
</evidence>
<keyword evidence="9 14" id="KW-0540">Nuclease</keyword>
<keyword evidence="13 14" id="KW-0460">Magnesium</keyword>
<dbReference type="InterPro" id="IPR012295">
    <property type="entry name" value="TBP_dom_sf"/>
</dbReference>
<dbReference type="PIRSF" id="PIRSF037748">
    <property type="entry name" value="RnhC"/>
    <property type="match status" value="1"/>
</dbReference>
<evidence type="ECO:0000256" key="1">
    <source>
        <dbReference type="ARBA" id="ARBA00000077"/>
    </source>
</evidence>
<dbReference type="PANTHER" id="PTHR10954">
    <property type="entry name" value="RIBONUCLEASE H2 SUBUNIT A"/>
    <property type="match status" value="1"/>
</dbReference>
<dbReference type="RefSeq" id="WP_102266493.1">
    <property type="nucleotide sequence ID" value="NZ_JANGCH010000004.1"/>
</dbReference>
<dbReference type="Gene3D" id="3.30.420.10">
    <property type="entry name" value="Ribonuclease H-like superfamily/Ribonuclease H"/>
    <property type="match status" value="1"/>
</dbReference>
<feature type="binding site" evidence="14 15">
    <location>
        <position position="87"/>
    </location>
    <ligand>
        <name>a divalent metal cation</name>
        <dbReference type="ChEBI" id="CHEBI:60240"/>
    </ligand>
</feature>
<evidence type="ECO:0000256" key="2">
    <source>
        <dbReference type="ARBA" id="ARBA00001946"/>
    </source>
</evidence>
<comment type="cofactor">
    <cofactor evidence="2">
        <name>Mg(2+)</name>
        <dbReference type="ChEBI" id="CHEBI:18420"/>
    </cofactor>
</comment>
<dbReference type="EC" id="3.1.26.4" evidence="6 14"/>
<name>A0ABT1SJR9_9FIRM</name>
<evidence type="ECO:0000256" key="14">
    <source>
        <dbReference type="HAMAP-Rule" id="MF_00053"/>
    </source>
</evidence>
<comment type="similarity">
    <text evidence="5 14">Belongs to the RNase HII family. RnhC subfamily.</text>
</comment>
<keyword evidence="11 14" id="KW-0255">Endonuclease</keyword>
<evidence type="ECO:0000313" key="18">
    <source>
        <dbReference type="Proteomes" id="UP001524435"/>
    </source>
</evidence>
<feature type="binding site" evidence="14 15">
    <location>
        <position position="189"/>
    </location>
    <ligand>
        <name>a divalent metal cation</name>
        <dbReference type="ChEBI" id="CHEBI:60240"/>
    </ligand>
</feature>
<evidence type="ECO:0000256" key="5">
    <source>
        <dbReference type="ARBA" id="ARBA00008378"/>
    </source>
</evidence>
<dbReference type="InterPro" id="IPR001352">
    <property type="entry name" value="RNase_HII/HIII"/>
</dbReference>
<evidence type="ECO:0000256" key="8">
    <source>
        <dbReference type="ARBA" id="ARBA00022490"/>
    </source>
</evidence>
<proteinExistence type="inferred from homology"/>
<evidence type="ECO:0000256" key="15">
    <source>
        <dbReference type="PROSITE-ProRule" id="PRU01319"/>
    </source>
</evidence>
<reference evidence="17 18" key="1">
    <citation type="submission" date="2022-06" db="EMBL/GenBank/DDBJ databases">
        <title>Isolation of gut microbiota from human fecal samples.</title>
        <authorList>
            <person name="Pamer E.G."/>
            <person name="Barat B."/>
            <person name="Waligurski E."/>
            <person name="Medina S."/>
            <person name="Paddock L."/>
            <person name="Mostad J."/>
        </authorList>
    </citation>
    <scope>NUCLEOTIDE SEQUENCE [LARGE SCALE GENOMIC DNA]</scope>
    <source>
        <strain evidence="17 18">DFI.6.1</strain>
    </source>
</reference>
<organism evidence="17 18">
    <name type="scientific">Massilicoli timonensis</name>
    <dbReference type="NCBI Taxonomy" id="2015901"/>
    <lineage>
        <taxon>Bacteria</taxon>
        <taxon>Bacillati</taxon>
        <taxon>Bacillota</taxon>
        <taxon>Erysipelotrichia</taxon>
        <taxon>Erysipelotrichales</taxon>
        <taxon>Erysipelotrichaceae</taxon>
        <taxon>Massilicoli</taxon>
    </lineage>
</organism>
<evidence type="ECO:0000256" key="9">
    <source>
        <dbReference type="ARBA" id="ARBA00022722"/>
    </source>
</evidence>
<dbReference type="PROSITE" id="PS51975">
    <property type="entry name" value="RNASE_H_2"/>
    <property type="match status" value="1"/>
</dbReference>
<dbReference type="Gene3D" id="3.30.310.10">
    <property type="entry name" value="TATA-Binding Protein"/>
    <property type="match status" value="1"/>
</dbReference>
<evidence type="ECO:0000313" key="17">
    <source>
        <dbReference type="EMBL" id="MCQ5121454.1"/>
    </source>
</evidence>
<comment type="function">
    <text evidence="3 14">Endonuclease that specifically degrades the RNA of RNA-DNA hybrids.</text>
</comment>
<comment type="caution">
    <text evidence="17">The sequence shown here is derived from an EMBL/GenBank/DDBJ whole genome shotgun (WGS) entry which is preliminary data.</text>
</comment>
<comment type="catalytic activity">
    <reaction evidence="1 14 15">
        <text>Endonucleolytic cleavage to 5'-phosphomonoester.</text>
        <dbReference type="EC" id="3.1.26.4"/>
    </reaction>
</comment>
<sequence length="298" mass="33538">MNETITVKLNPAQIQSLKAHYQSYLAAKTPPYAHYQVKLSDCTITAYTSGKVVFQGAGSTFHAAPYQTSKTMNPAAKQICYPHIGSDEVGTGDVFGPVCVCAVYVEEADIDFLKELQVQDSKSLKDEQIKQIAPLLRKRLPHSLLILNNDKYNEVHKHSHLNAIKAKLHNQAYLHLRDKLHALPTIYLDQFAPPSAYFRYLQGEKEVVRDICFATKAEDKYLGVACASIIARYAFLMTMADMEARYDFTFPKGAGKTVDLAILQFLKTHGVNELHHVAKLHFRNIQNALPSETRKPFL</sequence>
<evidence type="ECO:0000256" key="6">
    <source>
        <dbReference type="ARBA" id="ARBA00012180"/>
    </source>
</evidence>